<dbReference type="Pfam" id="PF12771">
    <property type="entry name" value="SusD-like_2"/>
    <property type="match status" value="1"/>
</dbReference>
<dbReference type="InterPro" id="IPR011990">
    <property type="entry name" value="TPR-like_helical_dom_sf"/>
</dbReference>
<comment type="caution">
    <text evidence="1">The sequence shown here is derived from an EMBL/GenBank/DDBJ whole genome shotgun (WGS) entry which is preliminary data.</text>
</comment>
<dbReference type="SUPFAM" id="SSF48452">
    <property type="entry name" value="TPR-like"/>
    <property type="match status" value="1"/>
</dbReference>
<dbReference type="EMBL" id="QJHL01000004">
    <property type="protein sequence ID" value="PXY44001.1"/>
    <property type="molecule type" value="Genomic_DNA"/>
</dbReference>
<dbReference type="RefSeq" id="WP_110347727.1">
    <property type="nucleotide sequence ID" value="NZ_QJHL01000004.1"/>
</dbReference>
<organism evidence="1 2">
    <name type="scientific">Flavobacterium hydrophilum</name>
    <dbReference type="NCBI Taxonomy" id="2211445"/>
    <lineage>
        <taxon>Bacteria</taxon>
        <taxon>Pseudomonadati</taxon>
        <taxon>Bacteroidota</taxon>
        <taxon>Flavobacteriia</taxon>
        <taxon>Flavobacteriales</taxon>
        <taxon>Flavobacteriaceae</taxon>
        <taxon>Flavobacterium</taxon>
    </lineage>
</organism>
<protein>
    <submittedName>
        <fullName evidence="1">SusD/RagB family nutrient-binding outer membrane lipoprotein</fullName>
    </submittedName>
</protein>
<sequence length="489" mass="53911">MKKIATLITALFLLVSCDESFDINRDPDALPPNQANSTILPAGIAGLAGAQGAYYALIGGFWSQFWTQNTTSNQYKNIDQYSIGTNDFQLSYTAMYDALNDIRVVKRQAEAEGNWNYYLIATVLEVEASQILTDLYDAIPYAEANNPNILQPKFNSGKETYDLMIADLKLALSKDLSTSVGTPPGKDDFIFNGTMSNWTKFGNSLLLKLHLRLTEVDPTLAESGIKTLINSGAQFLDVDAAMTQFEDAADRSNPLYETDRRQLNTTLNLRASKTLYLYLQENDDPRLNKYYGEGKPNNQGDFENAASGLSLVTLYAKTPLYFMSAEESYFLQAEALVRYYGGAGAKQKYDLGVAANFAKYSAATTVAPLTDGIKKADADALVAPGGVYEFPSTGTEAQIEAIITQKWVASFPGNGYESFLEQNRTGYPRESALPQTDENYIPGQFAISVENVTSDVFPRRLVLPNTVKTRNPYAPAIAKITAPVWWDVN</sequence>
<keyword evidence="1" id="KW-0449">Lipoprotein</keyword>
<dbReference type="Proteomes" id="UP000247681">
    <property type="component" value="Unassembled WGS sequence"/>
</dbReference>
<dbReference type="InterPro" id="IPR041662">
    <property type="entry name" value="SusD-like_2"/>
</dbReference>
<dbReference type="OrthoDB" id="725917at2"/>
<name>A0A2V4BYC0_9FLAO</name>
<dbReference type="AlphaFoldDB" id="A0A2V4BYC0"/>
<gene>
    <name evidence="1" type="ORF">DMB68_16300</name>
</gene>
<accession>A0A2V4BYC0</accession>
<keyword evidence="2" id="KW-1185">Reference proteome</keyword>
<evidence type="ECO:0000313" key="2">
    <source>
        <dbReference type="Proteomes" id="UP000247681"/>
    </source>
</evidence>
<dbReference type="Gene3D" id="1.25.40.390">
    <property type="match status" value="1"/>
</dbReference>
<dbReference type="PROSITE" id="PS51257">
    <property type="entry name" value="PROKAR_LIPOPROTEIN"/>
    <property type="match status" value="1"/>
</dbReference>
<proteinExistence type="predicted"/>
<evidence type="ECO:0000313" key="1">
    <source>
        <dbReference type="EMBL" id="PXY44001.1"/>
    </source>
</evidence>
<reference evidence="1 2" key="1">
    <citation type="submission" date="2018-05" db="EMBL/GenBank/DDBJ databases">
        <title>Flavobacterium sp. strain IMCC34758, incomplete genome.</title>
        <authorList>
            <person name="Joung Y."/>
        </authorList>
    </citation>
    <scope>NUCLEOTIDE SEQUENCE [LARGE SCALE GENOMIC DNA]</scope>
    <source>
        <strain evidence="1 2">IMCC34758</strain>
    </source>
</reference>